<dbReference type="EMBL" id="CP020370">
    <property type="protein sequence ID" value="AUB80861.1"/>
    <property type="molecule type" value="Genomic_DNA"/>
</dbReference>
<name>A0A2K8U737_9GAMM</name>
<sequence>MIYRRGDLALVPFPFTDLSSAKRRPVLVLADPDGYGDFVAVAVTSRPHHSNAIAIRDQDISSGALPAASGVRTDRVVTLNVVLVNKVFGSASSMFVDRVVRGVCSRVGINAAPARQATGPRLGAIVGRRLANRVNKRIVIIVGPNGAGKTTFAREFLPNEVLSLLDPETAMVRVAERVAQGGHAVPESTIRRCFAAGLRNFSRPFPFSPDTI</sequence>
<reference evidence="1 2" key="1">
    <citation type="submission" date="2017-03" db="EMBL/GenBank/DDBJ databases">
        <title>Complete genome sequence of Candidatus 'Thiodictyon syntrophicum' sp. nov. strain Cad16T, a photolithoautotroph purple sulfur bacterium isolated from an alpine meromictic lake.</title>
        <authorList>
            <person name="Luedin S.M."/>
            <person name="Pothier J.F."/>
            <person name="Danza F."/>
            <person name="Storelli N."/>
            <person name="Wittwer M."/>
            <person name="Tonolla M."/>
        </authorList>
    </citation>
    <scope>NUCLEOTIDE SEQUENCE [LARGE SCALE GENOMIC DNA]</scope>
    <source>
        <strain evidence="1 2">Cad16T</strain>
    </source>
</reference>
<evidence type="ECO:0008006" key="3">
    <source>
        <dbReference type="Google" id="ProtNLM"/>
    </source>
</evidence>
<dbReference type="PANTHER" id="PTHR39206">
    <property type="entry name" value="SLL8004 PROTEIN"/>
    <property type="match status" value="1"/>
</dbReference>
<dbReference type="PANTHER" id="PTHR39206:SF1">
    <property type="entry name" value="SLL8004 PROTEIN"/>
    <property type="match status" value="1"/>
</dbReference>
<proteinExistence type="predicted"/>
<dbReference type="KEGG" id="tsy:THSYN_07775"/>
<organism evidence="1 2">
    <name type="scientific">Candidatus Thiodictyon syntrophicum</name>
    <dbReference type="NCBI Taxonomy" id="1166950"/>
    <lineage>
        <taxon>Bacteria</taxon>
        <taxon>Pseudomonadati</taxon>
        <taxon>Pseudomonadota</taxon>
        <taxon>Gammaproteobacteria</taxon>
        <taxon>Chromatiales</taxon>
        <taxon>Chromatiaceae</taxon>
        <taxon>Thiodictyon</taxon>
    </lineage>
</organism>
<protein>
    <recommendedName>
        <fullName evidence="3">Type II toxin-antitoxin system PemK/MazF family toxin</fullName>
    </recommendedName>
</protein>
<dbReference type="InterPro" id="IPR003477">
    <property type="entry name" value="PemK-like"/>
</dbReference>
<dbReference type="RefSeq" id="WP_100918643.1">
    <property type="nucleotide sequence ID" value="NZ_CP020370.1"/>
</dbReference>
<evidence type="ECO:0000313" key="1">
    <source>
        <dbReference type="EMBL" id="AUB80861.1"/>
    </source>
</evidence>
<dbReference type="GO" id="GO:0003677">
    <property type="term" value="F:DNA binding"/>
    <property type="evidence" value="ECO:0007669"/>
    <property type="project" value="InterPro"/>
</dbReference>
<keyword evidence="2" id="KW-1185">Reference proteome</keyword>
<gene>
    <name evidence="1" type="ORF">THSYN_07775</name>
</gene>
<dbReference type="Proteomes" id="UP000232638">
    <property type="component" value="Chromosome"/>
</dbReference>
<dbReference type="AlphaFoldDB" id="A0A2K8U737"/>
<dbReference type="SUPFAM" id="SSF50118">
    <property type="entry name" value="Cell growth inhibitor/plasmid maintenance toxic component"/>
    <property type="match status" value="1"/>
</dbReference>
<evidence type="ECO:0000313" key="2">
    <source>
        <dbReference type="Proteomes" id="UP000232638"/>
    </source>
</evidence>
<dbReference type="Pfam" id="PF02452">
    <property type="entry name" value="PemK_toxin"/>
    <property type="match status" value="1"/>
</dbReference>
<accession>A0A2K8U737</accession>